<keyword evidence="2" id="KW-1185">Reference proteome</keyword>
<dbReference type="EMBL" id="CAAHFG010000001">
    <property type="protein sequence ID" value="VGO14552.1"/>
    <property type="molecule type" value="Genomic_DNA"/>
</dbReference>
<proteinExistence type="predicted"/>
<reference evidence="1 2" key="1">
    <citation type="submission" date="2019-04" db="EMBL/GenBank/DDBJ databases">
        <authorList>
            <person name="Van Vliet M D."/>
        </authorList>
    </citation>
    <scope>NUCLEOTIDE SEQUENCE [LARGE SCALE GENOMIC DNA]</scope>
    <source>
        <strain evidence="1 2">F1</strain>
    </source>
</reference>
<gene>
    <name evidence="1" type="ORF">PDESU_03115</name>
</gene>
<dbReference type="Pfam" id="PF20095">
    <property type="entry name" value="DUF6485"/>
    <property type="match status" value="1"/>
</dbReference>
<dbReference type="AlphaFoldDB" id="A0A6C2U3H0"/>
<accession>A0A6C2U3H0</accession>
<protein>
    <submittedName>
        <fullName evidence="1">Uncharacterized protein</fullName>
    </submittedName>
</protein>
<organism evidence="1 2">
    <name type="scientific">Pontiella desulfatans</name>
    <dbReference type="NCBI Taxonomy" id="2750659"/>
    <lineage>
        <taxon>Bacteria</taxon>
        <taxon>Pseudomonadati</taxon>
        <taxon>Kiritimatiellota</taxon>
        <taxon>Kiritimatiellia</taxon>
        <taxon>Kiritimatiellales</taxon>
        <taxon>Pontiellaceae</taxon>
        <taxon>Pontiella</taxon>
    </lineage>
</organism>
<sequence length="67" mass="7331">MAGSCPNKEENLKHCTCSYNCDKRGLCCECVAYHRAKGAIPGCFFTTAGEATWDRSAANFCRDCGTR</sequence>
<dbReference type="RefSeq" id="WP_136080024.1">
    <property type="nucleotide sequence ID" value="NZ_CAAHFG010000001.1"/>
</dbReference>
<name>A0A6C2U3H0_PONDE</name>
<dbReference type="Proteomes" id="UP000366872">
    <property type="component" value="Unassembled WGS sequence"/>
</dbReference>
<evidence type="ECO:0000313" key="1">
    <source>
        <dbReference type="EMBL" id="VGO14552.1"/>
    </source>
</evidence>
<evidence type="ECO:0000313" key="2">
    <source>
        <dbReference type="Proteomes" id="UP000366872"/>
    </source>
</evidence>